<dbReference type="OMA" id="ERSEICY"/>
<dbReference type="InterPro" id="IPR010730">
    <property type="entry name" value="HET"/>
</dbReference>
<dbReference type="OrthoDB" id="20872at2759"/>
<evidence type="ECO:0000259" key="2">
    <source>
        <dbReference type="Pfam" id="PF26640"/>
    </source>
</evidence>
<reference evidence="4" key="1">
    <citation type="journal article" date="2012" name="PLoS Genet.">
        <title>The genomes of the fungal plant pathogens Cladosporium fulvum and Dothistroma septosporum reveal adaptation to different hosts and lifestyles but also signatures of common ancestry.</title>
        <authorList>
            <person name="de Wit P.J.G.M."/>
            <person name="van der Burgt A."/>
            <person name="Oekmen B."/>
            <person name="Stergiopoulos I."/>
            <person name="Abd-Elsalam K.A."/>
            <person name="Aerts A.L."/>
            <person name="Bahkali A.H."/>
            <person name="Beenen H.G."/>
            <person name="Chettri P."/>
            <person name="Cox M.P."/>
            <person name="Datema E."/>
            <person name="de Vries R.P."/>
            <person name="Dhillon B."/>
            <person name="Ganley A.R."/>
            <person name="Griffiths S.A."/>
            <person name="Guo Y."/>
            <person name="Hamelin R.C."/>
            <person name="Henrissat B."/>
            <person name="Kabir M.S."/>
            <person name="Jashni M.K."/>
            <person name="Kema G."/>
            <person name="Klaubauf S."/>
            <person name="Lapidus A."/>
            <person name="Levasseur A."/>
            <person name="Lindquist E."/>
            <person name="Mehrabi R."/>
            <person name="Ohm R.A."/>
            <person name="Owen T.J."/>
            <person name="Salamov A."/>
            <person name="Schwelm A."/>
            <person name="Schijlen E."/>
            <person name="Sun H."/>
            <person name="van den Burg H.A."/>
            <person name="van Ham R.C.H.J."/>
            <person name="Zhang S."/>
            <person name="Goodwin S.B."/>
            <person name="Grigoriev I.V."/>
            <person name="Collemare J."/>
            <person name="Bradshaw R.E."/>
        </authorList>
    </citation>
    <scope>NUCLEOTIDE SEQUENCE [LARGE SCALE GENOMIC DNA]</scope>
    <source>
        <strain evidence="4">NZE10 / CBS 128990</strain>
    </source>
</reference>
<name>N1PII8_DOTSN</name>
<evidence type="ECO:0000313" key="3">
    <source>
        <dbReference type="EMBL" id="EME41355.1"/>
    </source>
</evidence>
<dbReference type="Proteomes" id="UP000016933">
    <property type="component" value="Unassembled WGS sequence"/>
</dbReference>
<proteinExistence type="predicted"/>
<dbReference type="HOGENOM" id="CLU_000288_138_0_1"/>
<protein>
    <submittedName>
        <fullName evidence="3">Uncharacterized protein</fullName>
    </submittedName>
</protein>
<dbReference type="PANTHER" id="PTHR10622">
    <property type="entry name" value="HET DOMAIN-CONTAINING PROTEIN"/>
    <property type="match status" value="1"/>
</dbReference>
<dbReference type="Pfam" id="PF06985">
    <property type="entry name" value="HET"/>
    <property type="match status" value="1"/>
</dbReference>
<dbReference type="AlphaFoldDB" id="N1PII8"/>
<dbReference type="STRING" id="675120.N1PII8"/>
<sequence>MLLINASSLQFEEFEGHSTPAYAVLSHRWGARGDEVTYDDYVRGLKKDSPGFKKITQFCKHASATGLGWAWVDTCCIDKKSSAELSESINSMFAWYQKAHVCFAYLQDVDNAETWRESAWWQRGWTLQELIAPESVIFCDREWREIGSKHGMADQIAALSRIPGAVLKVRGMYRHATIAQKLSWAAGRLTTRREDVAYSLLGLFHINMPLLYGEGDKAFQRLQIEILQKYSDESLFAWSCNSKGPHLVLAPTPASFRTCGNMAPVSQHLKEDLPKHHRAVHPP</sequence>
<dbReference type="InterPro" id="IPR058525">
    <property type="entry name" value="DUF8212"/>
</dbReference>
<organism evidence="3 4">
    <name type="scientific">Dothistroma septosporum (strain NZE10 / CBS 128990)</name>
    <name type="common">Red band needle blight fungus</name>
    <name type="synonym">Mycosphaerella pini</name>
    <dbReference type="NCBI Taxonomy" id="675120"/>
    <lineage>
        <taxon>Eukaryota</taxon>
        <taxon>Fungi</taxon>
        <taxon>Dikarya</taxon>
        <taxon>Ascomycota</taxon>
        <taxon>Pezizomycotina</taxon>
        <taxon>Dothideomycetes</taxon>
        <taxon>Dothideomycetidae</taxon>
        <taxon>Mycosphaerellales</taxon>
        <taxon>Mycosphaerellaceae</taxon>
        <taxon>Dothistroma</taxon>
    </lineage>
</organism>
<accession>N1PII8</accession>
<evidence type="ECO:0000259" key="1">
    <source>
        <dbReference type="Pfam" id="PF06985"/>
    </source>
</evidence>
<dbReference type="PANTHER" id="PTHR10622:SF10">
    <property type="entry name" value="HET DOMAIN-CONTAINING PROTEIN"/>
    <property type="match status" value="1"/>
</dbReference>
<dbReference type="eggNOG" id="KOG4177">
    <property type="taxonomic scope" value="Eukaryota"/>
</dbReference>
<dbReference type="Pfam" id="PF26640">
    <property type="entry name" value="DUF8212"/>
    <property type="match status" value="1"/>
</dbReference>
<evidence type="ECO:0000313" key="4">
    <source>
        <dbReference type="Proteomes" id="UP000016933"/>
    </source>
</evidence>
<reference evidence="3 4" key="2">
    <citation type="journal article" date="2012" name="PLoS Pathog.">
        <title>Diverse lifestyles and strategies of plant pathogenesis encoded in the genomes of eighteen Dothideomycetes fungi.</title>
        <authorList>
            <person name="Ohm R.A."/>
            <person name="Feau N."/>
            <person name="Henrissat B."/>
            <person name="Schoch C.L."/>
            <person name="Horwitz B.A."/>
            <person name="Barry K.W."/>
            <person name="Condon B.J."/>
            <person name="Copeland A.C."/>
            <person name="Dhillon B."/>
            <person name="Glaser F."/>
            <person name="Hesse C.N."/>
            <person name="Kosti I."/>
            <person name="LaButti K."/>
            <person name="Lindquist E.A."/>
            <person name="Lucas S."/>
            <person name="Salamov A.A."/>
            <person name="Bradshaw R.E."/>
            <person name="Ciuffetti L."/>
            <person name="Hamelin R.C."/>
            <person name="Kema G.H.J."/>
            <person name="Lawrence C."/>
            <person name="Scott J.A."/>
            <person name="Spatafora J.W."/>
            <person name="Turgeon B.G."/>
            <person name="de Wit P.J.G.M."/>
            <person name="Zhong S."/>
            <person name="Goodwin S.B."/>
            <person name="Grigoriev I.V."/>
        </authorList>
    </citation>
    <scope>NUCLEOTIDE SEQUENCE [LARGE SCALE GENOMIC DNA]</scope>
    <source>
        <strain evidence="4">NZE10 / CBS 128990</strain>
    </source>
</reference>
<feature type="domain" description="Heterokaryon incompatibility" evidence="1">
    <location>
        <begin position="22"/>
        <end position="112"/>
    </location>
</feature>
<feature type="domain" description="DUF8212" evidence="2">
    <location>
        <begin position="217"/>
        <end position="244"/>
    </location>
</feature>
<keyword evidence="4" id="KW-1185">Reference proteome</keyword>
<dbReference type="EMBL" id="KB446542">
    <property type="protein sequence ID" value="EME41355.1"/>
    <property type="molecule type" value="Genomic_DNA"/>
</dbReference>
<gene>
    <name evidence="3" type="ORF">DOTSEDRAFT_64688</name>
</gene>